<dbReference type="RefSeq" id="WP_379961952.1">
    <property type="nucleotide sequence ID" value="NZ_JAUYVI010000012.1"/>
</dbReference>
<reference evidence="2" key="1">
    <citation type="submission" date="2023-08" db="EMBL/GenBank/DDBJ databases">
        <title>Rhodospirillaceae gen. nov., a novel taxon isolated from the Yangtze River Yuezi River estuary sludge.</title>
        <authorList>
            <person name="Ruan L."/>
        </authorList>
    </citation>
    <scope>NUCLEOTIDE SEQUENCE [LARGE SCALE GENOMIC DNA]</scope>
    <source>
        <strain evidence="2">R-7</strain>
    </source>
</reference>
<dbReference type="EMBL" id="JAUYVI010000012">
    <property type="protein sequence ID" value="MDQ7251512.1"/>
    <property type="molecule type" value="Genomic_DNA"/>
</dbReference>
<gene>
    <name evidence="1" type="ORF">Q8A70_27750</name>
</gene>
<keyword evidence="2" id="KW-1185">Reference proteome</keyword>
<proteinExistence type="predicted"/>
<name>A0ABU0YUV3_9PROT</name>
<sequence length="130" mass="13965">MRARTPFRRLSMLPLLGLGLALSLSLGGCQTLGLLPVAAVAGTVEGVSLNQTGKTASDHLVSAITGENCSVLRYTKNGKYCLTDAEIAAEQARLHRPYEGTCYRVRGNVACYDQADATHTSETEVYQYVP</sequence>
<dbReference type="PROSITE" id="PS51257">
    <property type="entry name" value="PROKAR_LIPOPROTEIN"/>
    <property type="match status" value="1"/>
</dbReference>
<accession>A0ABU0YUV3</accession>
<comment type="caution">
    <text evidence="1">The sequence shown here is derived from an EMBL/GenBank/DDBJ whole genome shotgun (WGS) entry which is preliminary data.</text>
</comment>
<dbReference type="Proteomes" id="UP001230156">
    <property type="component" value="Unassembled WGS sequence"/>
</dbReference>
<protein>
    <recommendedName>
        <fullName evidence="3">Lipoprotein</fullName>
    </recommendedName>
</protein>
<evidence type="ECO:0000313" key="2">
    <source>
        <dbReference type="Proteomes" id="UP001230156"/>
    </source>
</evidence>
<evidence type="ECO:0000313" key="1">
    <source>
        <dbReference type="EMBL" id="MDQ7251512.1"/>
    </source>
</evidence>
<evidence type="ECO:0008006" key="3">
    <source>
        <dbReference type="Google" id="ProtNLM"/>
    </source>
</evidence>
<organism evidence="1 2">
    <name type="scientific">Dongia sedimenti</name>
    <dbReference type="NCBI Taxonomy" id="3064282"/>
    <lineage>
        <taxon>Bacteria</taxon>
        <taxon>Pseudomonadati</taxon>
        <taxon>Pseudomonadota</taxon>
        <taxon>Alphaproteobacteria</taxon>
        <taxon>Rhodospirillales</taxon>
        <taxon>Dongiaceae</taxon>
        <taxon>Dongia</taxon>
    </lineage>
</organism>